<proteinExistence type="predicted"/>
<evidence type="ECO:0000256" key="1">
    <source>
        <dbReference type="SAM" id="MobiDB-lite"/>
    </source>
</evidence>
<organism evidence="2 3">
    <name type="scientific">Actinomadura syzygii</name>
    <dbReference type="NCBI Taxonomy" id="1427538"/>
    <lineage>
        <taxon>Bacteria</taxon>
        <taxon>Bacillati</taxon>
        <taxon>Actinomycetota</taxon>
        <taxon>Actinomycetes</taxon>
        <taxon>Streptosporangiales</taxon>
        <taxon>Thermomonosporaceae</taxon>
        <taxon>Actinomadura</taxon>
    </lineage>
</organism>
<dbReference type="AlphaFoldDB" id="A0A5D0U3W1"/>
<accession>A0A5D0U3W1</accession>
<dbReference type="Proteomes" id="UP000322634">
    <property type="component" value="Unassembled WGS sequence"/>
</dbReference>
<comment type="caution">
    <text evidence="2">The sequence shown here is derived from an EMBL/GenBank/DDBJ whole genome shotgun (WGS) entry which is preliminary data.</text>
</comment>
<dbReference type="OrthoDB" id="4242284at2"/>
<reference evidence="2 3" key="1">
    <citation type="submission" date="2019-08" db="EMBL/GenBank/DDBJ databases">
        <title>Actinomadura sp. nov. CYP1-5 isolated from mountain soil.</title>
        <authorList>
            <person name="Songsumanus A."/>
            <person name="Kuncharoen N."/>
            <person name="Kudo T."/>
            <person name="Yuki M."/>
            <person name="Igarashi Y."/>
            <person name="Tanasupawat S."/>
        </authorList>
    </citation>
    <scope>NUCLEOTIDE SEQUENCE [LARGE SCALE GENOMIC DNA]</scope>
    <source>
        <strain evidence="2 3">GKU157</strain>
    </source>
</reference>
<evidence type="ECO:0000313" key="2">
    <source>
        <dbReference type="EMBL" id="TYC12420.1"/>
    </source>
</evidence>
<name>A0A5D0U3W1_9ACTN</name>
<keyword evidence="3" id="KW-1185">Reference proteome</keyword>
<gene>
    <name evidence="2" type="ORF">FXF65_24545</name>
</gene>
<dbReference type="EMBL" id="VSFF01000009">
    <property type="protein sequence ID" value="TYC12420.1"/>
    <property type="molecule type" value="Genomic_DNA"/>
</dbReference>
<sequence length="110" mass="12198">MHDPHYSHHAHAKNQSVVNVVADITCTKPVARLTIRVRLWKNGRAYKTSAQVSKAGKAYLRQNAAGPCVAKQTYRGEAWVYVKPPPGHQPPSGKTHIYGDSVKIPSCKKR</sequence>
<evidence type="ECO:0000313" key="3">
    <source>
        <dbReference type="Proteomes" id="UP000322634"/>
    </source>
</evidence>
<feature type="region of interest" description="Disordered" evidence="1">
    <location>
        <begin position="86"/>
        <end position="110"/>
    </location>
</feature>
<protein>
    <submittedName>
        <fullName evidence="2">Uncharacterized protein</fullName>
    </submittedName>
</protein>